<sequence length="93" mass="9863">MTCAAYPPRDDGGRALVPRADVLRVGLPSGAANRVARAVGVPGGRHLEGTPDGVTECVTDESRFDRAGERDATPRAPRLPLWQAVQVISAWSD</sequence>
<dbReference type="Proteomes" id="UP001501251">
    <property type="component" value="Unassembled WGS sequence"/>
</dbReference>
<evidence type="ECO:0000313" key="2">
    <source>
        <dbReference type="Proteomes" id="UP001501251"/>
    </source>
</evidence>
<name>A0ABP8ANI1_9ACTN</name>
<keyword evidence="2" id="KW-1185">Reference proteome</keyword>
<dbReference type="EMBL" id="BAABAQ010000002">
    <property type="protein sequence ID" value="GAA4186477.1"/>
    <property type="molecule type" value="Genomic_DNA"/>
</dbReference>
<reference evidence="2" key="1">
    <citation type="journal article" date="2019" name="Int. J. Syst. Evol. Microbiol.">
        <title>The Global Catalogue of Microorganisms (GCM) 10K type strain sequencing project: providing services to taxonomists for standard genome sequencing and annotation.</title>
        <authorList>
            <consortium name="The Broad Institute Genomics Platform"/>
            <consortium name="The Broad Institute Genome Sequencing Center for Infectious Disease"/>
            <person name="Wu L."/>
            <person name="Ma J."/>
        </authorList>
    </citation>
    <scope>NUCLEOTIDE SEQUENCE [LARGE SCALE GENOMIC DNA]</scope>
    <source>
        <strain evidence="2">JCM 17388</strain>
    </source>
</reference>
<evidence type="ECO:0000313" key="1">
    <source>
        <dbReference type="EMBL" id="GAA4186477.1"/>
    </source>
</evidence>
<proteinExistence type="predicted"/>
<dbReference type="RefSeq" id="WP_344916989.1">
    <property type="nucleotide sequence ID" value="NZ_BAABAQ010000002.1"/>
</dbReference>
<organism evidence="1 2">
    <name type="scientific">Streptosporangium oxazolinicum</name>
    <dbReference type="NCBI Taxonomy" id="909287"/>
    <lineage>
        <taxon>Bacteria</taxon>
        <taxon>Bacillati</taxon>
        <taxon>Actinomycetota</taxon>
        <taxon>Actinomycetes</taxon>
        <taxon>Streptosporangiales</taxon>
        <taxon>Streptosporangiaceae</taxon>
        <taxon>Streptosporangium</taxon>
    </lineage>
</organism>
<comment type="caution">
    <text evidence="1">The sequence shown here is derived from an EMBL/GenBank/DDBJ whole genome shotgun (WGS) entry which is preliminary data.</text>
</comment>
<protein>
    <recommendedName>
        <fullName evidence="3">DAGKc domain-containing protein</fullName>
    </recommendedName>
</protein>
<evidence type="ECO:0008006" key="3">
    <source>
        <dbReference type="Google" id="ProtNLM"/>
    </source>
</evidence>
<dbReference type="SUPFAM" id="SSF51569">
    <property type="entry name" value="Aldolase"/>
    <property type="match status" value="1"/>
</dbReference>
<gene>
    <name evidence="1" type="ORF">GCM10022252_18540</name>
</gene>
<accession>A0ABP8ANI1</accession>